<sequence>MDKRRFIRAGLATAAAGIAAPALAQASPNIRWRIASSFPKSLDTIYGGAEVLSKRIAQITGGKFKISVHAAGELMPAFGVVDALQQGSIECAHTASYYFVGKNKAFGFETTIPFGMNQRQQNVWMYYGGGLSLVRDFLRDFNIVSFPGGNTGVQMGGWFKKEIRSVADLKGLKMRIPGIGGEVMARLGAVPQNIPGGDIYPALEKGTIDAAEWVGPHDDEKLGFYKIAPHYYYPGWWESNSMYSFYVNTKAWDALPKDYQAAFEAAAAEANIDMMAEYDFKNPQALRRLVGNGVKLHAYSTELMKAAQDAAFDLYAEESEKNPAFKKLFESWNKFRADVTLWHRFAEHTLATFQYANPPKQR</sequence>
<evidence type="ECO:0000313" key="6">
    <source>
        <dbReference type="Proteomes" id="UP000487350"/>
    </source>
</evidence>
<accession>A0A844AZ56</accession>
<feature type="binding site" evidence="2">
    <location>
        <position position="175"/>
    </location>
    <ligand>
        <name>substrate</name>
    </ligand>
</feature>
<dbReference type="GO" id="GO:0015849">
    <property type="term" value="P:organic acid transport"/>
    <property type="evidence" value="ECO:0007669"/>
    <property type="project" value="InterPro"/>
</dbReference>
<dbReference type="PANTHER" id="PTHR33376:SF5">
    <property type="entry name" value="EXTRACYTOPLASMIC SOLUTE RECEPTOR PROTEIN"/>
    <property type="match status" value="1"/>
</dbReference>
<evidence type="ECO:0000313" key="5">
    <source>
        <dbReference type="EMBL" id="MRD49314.1"/>
    </source>
</evidence>
<dbReference type="SUPFAM" id="SSF53850">
    <property type="entry name" value="Periplasmic binding protein-like II"/>
    <property type="match status" value="1"/>
</dbReference>
<dbReference type="GO" id="GO:0031317">
    <property type="term" value="C:tripartite ATP-independent periplasmic transporter complex"/>
    <property type="evidence" value="ECO:0007669"/>
    <property type="project" value="InterPro"/>
</dbReference>
<feature type="chain" id="PRO_5032911321" evidence="4">
    <location>
        <begin position="25"/>
        <end position="362"/>
    </location>
</feature>
<dbReference type="Proteomes" id="UP000487350">
    <property type="component" value="Unassembled WGS sequence"/>
</dbReference>
<dbReference type="RefSeq" id="WP_153586625.1">
    <property type="nucleotide sequence ID" value="NZ_WJBU01000022.1"/>
</dbReference>
<keyword evidence="3" id="KW-0479">Metal-binding</keyword>
<feature type="signal peptide" evidence="4">
    <location>
        <begin position="1"/>
        <end position="24"/>
    </location>
</feature>
<feature type="binding site" evidence="3">
    <location>
        <position position="213"/>
    </location>
    <ligand>
        <name>Na(+)</name>
        <dbReference type="ChEBI" id="CHEBI:29101"/>
    </ligand>
</feature>
<evidence type="ECO:0000256" key="2">
    <source>
        <dbReference type="PIRSR" id="PIRSR039026-1"/>
    </source>
</evidence>
<dbReference type="PIRSF" id="PIRSF039026">
    <property type="entry name" value="SiaP"/>
    <property type="match status" value="1"/>
</dbReference>
<comment type="caution">
    <text evidence="5">The sequence shown here is derived from an EMBL/GenBank/DDBJ whole genome shotgun (WGS) entry which is preliminary data.</text>
</comment>
<protein>
    <submittedName>
        <fullName evidence="5">ABC transporter substrate-binding protein</fullName>
    </submittedName>
</protein>
<dbReference type="OrthoDB" id="9769667at2"/>
<dbReference type="InterPro" id="IPR038404">
    <property type="entry name" value="TRAP_DctP_sf"/>
</dbReference>
<feature type="binding site" evidence="3">
    <location>
        <position position="238"/>
    </location>
    <ligand>
        <name>substrate</name>
    </ligand>
</feature>
<organism evidence="5 6">
    <name type="scientific">Caenimonas koreensis DSM 17982</name>
    <dbReference type="NCBI Taxonomy" id="1121255"/>
    <lineage>
        <taxon>Bacteria</taxon>
        <taxon>Pseudomonadati</taxon>
        <taxon>Pseudomonadota</taxon>
        <taxon>Betaproteobacteria</taxon>
        <taxon>Burkholderiales</taxon>
        <taxon>Comamonadaceae</taxon>
        <taxon>Caenimonas</taxon>
    </lineage>
</organism>
<dbReference type="AlphaFoldDB" id="A0A844AZ56"/>
<dbReference type="GO" id="GO:0043177">
    <property type="term" value="F:organic acid binding"/>
    <property type="evidence" value="ECO:0007669"/>
    <property type="project" value="InterPro"/>
</dbReference>
<dbReference type="GO" id="GO:0055085">
    <property type="term" value="P:transmembrane transport"/>
    <property type="evidence" value="ECO:0007669"/>
    <property type="project" value="InterPro"/>
</dbReference>
<evidence type="ECO:0000256" key="1">
    <source>
        <dbReference type="ARBA" id="ARBA00022729"/>
    </source>
</evidence>
<name>A0A844AZ56_9BURK</name>
<dbReference type="Pfam" id="PF03480">
    <property type="entry name" value="DctP"/>
    <property type="match status" value="1"/>
</dbReference>
<proteinExistence type="predicted"/>
<reference evidence="5 6" key="1">
    <citation type="submission" date="2019-11" db="EMBL/GenBank/DDBJ databases">
        <title>Caenimonas koreensis gen. nov., sp. nov., isolated from activated sludge.</title>
        <authorList>
            <person name="Seung H.R."/>
        </authorList>
    </citation>
    <scope>NUCLEOTIDE SEQUENCE [LARGE SCALE GENOMIC DNA]</scope>
    <source>
        <strain evidence="5 6">EMB320</strain>
    </source>
</reference>
<keyword evidence="6" id="KW-1185">Reference proteome</keyword>
<dbReference type="InterPro" id="IPR026289">
    <property type="entry name" value="SBP_TakP-like"/>
</dbReference>
<dbReference type="PANTHER" id="PTHR33376">
    <property type="match status" value="1"/>
</dbReference>
<dbReference type="NCBIfam" id="NF037995">
    <property type="entry name" value="TRAP_S1"/>
    <property type="match status" value="1"/>
</dbReference>
<dbReference type="InterPro" id="IPR018389">
    <property type="entry name" value="DctP_fam"/>
</dbReference>
<dbReference type="Gene3D" id="3.40.190.170">
    <property type="entry name" value="Bacterial extracellular solute-binding protein, family 7"/>
    <property type="match status" value="1"/>
</dbReference>
<evidence type="ECO:0000256" key="3">
    <source>
        <dbReference type="PIRSR" id="PIRSR039026-2"/>
    </source>
</evidence>
<feature type="binding site" evidence="3">
    <location>
        <position position="212"/>
    </location>
    <ligand>
        <name>substrate</name>
    </ligand>
</feature>
<dbReference type="Gene3D" id="3.40.190.10">
    <property type="entry name" value="Periplasmic binding protein-like II"/>
    <property type="match status" value="1"/>
</dbReference>
<feature type="binding site" evidence="2">
    <location>
        <position position="154"/>
    </location>
    <ligand>
        <name>substrate</name>
    </ligand>
</feature>
<dbReference type="CDD" id="cd13682">
    <property type="entry name" value="PBP2_TRAP_alpha-ketoacid"/>
    <property type="match status" value="1"/>
</dbReference>
<evidence type="ECO:0000256" key="4">
    <source>
        <dbReference type="SAM" id="SignalP"/>
    </source>
</evidence>
<dbReference type="InterPro" id="IPR041722">
    <property type="entry name" value="TakP/all3028"/>
</dbReference>
<gene>
    <name evidence="5" type="ORF">GHT07_18725</name>
</gene>
<dbReference type="EMBL" id="WJBU01000022">
    <property type="protein sequence ID" value="MRD49314.1"/>
    <property type="molecule type" value="Genomic_DNA"/>
</dbReference>
<keyword evidence="1 4" id="KW-0732">Signal</keyword>
<dbReference type="GO" id="GO:0046872">
    <property type="term" value="F:metal ion binding"/>
    <property type="evidence" value="ECO:0007669"/>
    <property type="project" value="UniProtKB-KW"/>
</dbReference>